<dbReference type="PROSITE" id="PS00138">
    <property type="entry name" value="SUBTILASE_SER"/>
    <property type="match status" value="1"/>
</dbReference>
<comment type="caution">
    <text evidence="8">The sequence shown here is derived from an EMBL/GenBank/DDBJ whole genome shotgun (WGS) entry which is preliminary data.</text>
</comment>
<reference evidence="9" key="1">
    <citation type="journal article" date="2019" name="Int. J. Syst. Evol. Microbiol.">
        <title>The Global Catalogue of Microorganisms (GCM) 10K type strain sequencing project: providing services to taxonomists for standard genome sequencing and annotation.</title>
        <authorList>
            <consortium name="The Broad Institute Genomics Platform"/>
            <consortium name="The Broad Institute Genome Sequencing Center for Infectious Disease"/>
            <person name="Wu L."/>
            <person name="Ma J."/>
        </authorList>
    </citation>
    <scope>NUCLEOTIDE SEQUENCE [LARGE SCALE GENOMIC DNA]</scope>
    <source>
        <strain evidence="9">CCUG 56754</strain>
    </source>
</reference>
<keyword evidence="3" id="KW-0732">Signal</keyword>
<feature type="domain" description="SLH" evidence="7">
    <location>
        <begin position="744"/>
        <end position="815"/>
    </location>
</feature>
<dbReference type="EMBL" id="JBHTKJ010000073">
    <property type="protein sequence ID" value="MFD1040418.1"/>
    <property type="molecule type" value="Genomic_DNA"/>
</dbReference>
<evidence type="ECO:0000256" key="3">
    <source>
        <dbReference type="ARBA" id="ARBA00022729"/>
    </source>
</evidence>
<dbReference type="InterPro" id="IPR015500">
    <property type="entry name" value="Peptidase_S8_subtilisin-rel"/>
</dbReference>
<organism evidence="8 9">
    <name type="scientific">Virgibacillus byunsanensis</name>
    <dbReference type="NCBI Taxonomy" id="570945"/>
    <lineage>
        <taxon>Bacteria</taxon>
        <taxon>Bacillati</taxon>
        <taxon>Bacillota</taxon>
        <taxon>Bacilli</taxon>
        <taxon>Bacillales</taxon>
        <taxon>Bacillaceae</taxon>
        <taxon>Virgibacillus</taxon>
    </lineage>
</organism>
<dbReference type="InterPro" id="IPR023828">
    <property type="entry name" value="Peptidase_S8_Ser-AS"/>
</dbReference>
<feature type="active site" description="Charge relay system" evidence="6">
    <location>
        <position position="155"/>
    </location>
</feature>
<feature type="active site" description="Charge relay system" evidence="6">
    <location>
        <position position="206"/>
    </location>
</feature>
<keyword evidence="4 6" id="KW-0378">Hydrolase</keyword>
<evidence type="ECO:0000313" key="9">
    <source>
        <dbReference type="Proteomes" id="UP001597040"/>
    </source>
</evidence>
<dbReference type="PANTHER" id="PTHR43806:SF65">
    <property type="entry name" value="SERINE PROTEASE APRX"/>
    <property type="match status" value="1"/>
</dbReference>
<keyword evidence="5 6" id="KW-0720">Serine protease</keyword>
<evidence type="ECO:0000256" key="2">
    <source>
        <dbReference type="ARBA" id="ARBA00022670"/>
    </source>
</evidence>
<feature type="active site" description="Charge relay system" evidence="6">
    <location>
        <position position="405"/>
    </location>
</feature>
<comment type="similarity">
    <text evidence="1 6">Belongs to the peptidase S8 family.</text>
</comment>
<dbReference type="RefSeq" id="WP_390364486.1">
    <property type="nucleotide sequence ID" value="NZ_JBHTKJ010000073.1"/>
</dbReference>
<dbReference type="InterPro" id="IPR022398">
    <property type="entry name" value="Peptidase_S8_His-AS"/>
</dbReference>
<protein>
    <submittedName>
        <fullName evidence="8">S8 family serine peptidase</fullName>
    </submittedName>
</protein>
<dbReference type="Gene3D" id="3.40.50.200">
    <property type="entry name" value="Peptidase S8/S53 domain"/>
    <property type="match status" value="1"/>
</dbReference>
<keyword evidence="9" id="KW-1185">Reference proteome</keyword>
<dbReference type="Pfam" id="PF00082">
    <property type="entry name" value="Peptidase_S8"/>
    <property type="match status" value="1"/>
</dbReference>
<dbReference type="InterPro" id="IPR001119">
    <property type="entry name" value="SLH_dom"/>
</dbReference>
<evidence type="ECO:0000256" key="4">
    <source>
        <dbReference type="ARBA" id="ARBA00022801"/>
    </source>
</evidence>
<dbReference type="Pfam" id="PF00395">
    <property type="entry name" value="SLH"/>
    <property type="match status" value="2"/>
</dbReference>
<evidence type="ECO:0000256" key="1">
    <source>
        <dbReference type="ARBA" id="ARBA00011073"/>
    </source>
</evidence>
<name>A0ABW3LPT1_9BACI</name>
<accession>A0ABW3LPT1</accession>
<evidence type="ECO:0000256" key="6">
    <source>
        <dbReference type="PROSITE-ProRule" id="PRU01240"/>
    </source>
</evidence>
<dbReference type="SUPFAM" id="SSF52743">
    <property type="entry name" value="Subtilisin-like"/>
    <property type="match status" value="1"/>
</dbReference>
<dbReference type="InterPro" id="IPR050131">
    <property type="entry name" value="Peptidase_S8_subtilisin-like"/>
</dbReference>
<gene>
    <name evidence="8" type="ORF">ACFQ3N_18745</name>
</gene>
<dbReference type="PROSITE" id="PS51892">
    <property type="entry name" value="SUBTILASE"/>
    <property type="match status" value="1"/>
</dbReference>
<dbReference type="InterPro" id="IPR000209">
    <property type="entry name" value="Peptidase_S8/S53_dom"/>
</dbReference>
<proteinExistence type="inferred from homology"/>
<evidence type="ECO:0000256" key="5">
    <source>
        <dbReference type="ARBA" id="ARBA00022825"/>
    </source>
</evidence>
<dbReference type="PANTHER" id="PTHR43806">
    <property type="entry name" value="PEPTIDASE S8"/>
    <property type="match status" value="1"/>
</dbReference>
<dbReference type="PRINTS" id="PR00723">
    <property type="entry name" value="SUBTILISIN"/>
</dbReference>
<feature type="domain" description="SLH" evidence="7">
    <location>
        <begin position="607"/>
        <end position="670"/>
    </location>
</feature>
<sequence length="815" mass="87015">MKKLIQFTFMVGLFVSLLFYGLGNVDATTNSVAIDPQLEDAIANGNSEFQVIVTFQGDEEPTTENLDLLGELGITKGVSLTSLPMVATIVTKEQVEALKDSDNVRSVYLNRELKYLNADSTDLTGVNKVRTDDQMRSENGGLPVSGDGVGVVVNDSGVDGTHQDHEFGKNLVQNVAANANLNSLAPELLPITYVEDVPNTDSNSGHGTHVAGTVGGTGEMSGGKYEGVAPGADLIGYGSGAALFILDAVGGFDYAITHQSEYDIRVITNSWGSSGDFDPNDPVNIASKKAFDRGITVLFAAGNSGPGEDTHNPYAKAPWVISVAAGEKDGTLADFSSRGTQGVGGDFEVDGESWTWKDEPAVTAPGVDIISTRVIAPVSSLAIDQDAELIETAYLPYYTSMSGTSMATPHVAGIVALMLEANPALSPSEVKEILQQTATNMPGYESWEAGAGYVNAYAAVDVAFDTTKEYGSTLNMNQTFNSNVDSSTTRENFEVDYNPLTLVSDNSYSFEVAEGMGSVVAKVDGKGLLEETGNPINLVLIAPDGTEYSSGISVLFTLYWDRTVSVNAPIPGTWTAEIRGLRGAEENPLGVALPETVQGTLAFTEVSGYSGLDDISEDPASSAIQMGVKERLFDGYENGKFMPEMKLTRGELAKYLVMGAGIRQSLPDEGSSAYVSAVLEQGSALKDKQHVQNGVMLADSNDDFKPNQSVTRAELAYSLVQSLGLEDMAQNVEGDVTVQYRDERIPVDDAGDIPKEFKGYVQLALDLNIINANFNVDQGPYDLEPTITATFSPEKEVKRGDFAVAMTRYFNAFFQ</sequence>
<evidence type="ECO:0000313" key="8">
    <source>
        <dbReference type="EMBL" id="MFD1040418.1"/>
    </source>
</evidence>
<evidence type="ECO:0000259" key="7">
    <source>
        <dbReference type="PROSITE" id="PS51272"/>
    </source>
</evidence>
<keyword evidence="2 6" id="KW-0645">Protease</keyword>
<dbReference type="PROSITE" id="PS51272">
    <property type="entry name" value="SLH"/>
    <property type="match status" value="2"/>
</dbReference>
<dbReference type="InterPro" id="IPR036852">
    <property type="entry name" value="Peptidase_S8/S53_dom_sf"/>
</dbReference>
<dbReference type="PROSITE" id="PS00137">
    <property type="entry name" value="SUBTILASE_HIS"/>
    <property type="match status" value="1"/>
</dbReference>
<dbReference type="Proteomes" id="UP001597040">
    <property type="component" value="Unassembled WGS sequence"/>
</dbReference>